<dbReference type="Proteomes" id="UP000831880">
    <property type="component" value="Chromosome"/>
</dbReference>
<feature type="domain" description="RNA polymerase sigma-70 region 2" evidence="5">
    <location>
        <begin position="13"/>
        <end position="78"/>
    </location>
</feature>
<protein>
    <submittedName>
        <fullName evidence="7">Sigma-70 family RNA polymerase sigma factor</fullName>
    </submittedName>
</protein>
<evidence type="ECO:0000259" key="6">
    <source>
        <dbReference type="Pfam" id="PF08281"/>
    </source>
</evidence>
<dbReference type="InterPro" id="IPR013324">
    <property type="entry name" value="RNA_pol_sigma_r3/r4-like"/>
</dbReference>
<dbReference type="InterPro" id="IPR039425">
    <property type="entry name" value="RNA_pol_sigma-70-like"/>
</dbReference>
<evidence type="ECO:0000256" key="2">
    <source>
        <dbReference type="ARBA" id="ARBA00023015"/>
    </source>
</evidence>
<organism evidence="7 8">
    <name type="scientific">Halobacillus shinanisalinarum</name>
    <dbReference type="NCBI Taxonomy" id="2932258"/>
    <lineage>
        <taxon>Bacteria</taxon>
        <taxon>Bacillati</taxon>
        <taxon>Bacillota</taxon>
        <taxon>Bacilli</taxon>
        <taxon>Bacillales</taxon>
        <taxon>Bacillaceae</taxon>
        <taxon>Halobacillus</taxon>
    </lineage>
</organism>
<dbReference type="Gene3D" id="1.10.10.10">
    <property type="entry name" value="Winged helix-like DNA-binding domain superfamily/Winged helix DNA-binding domain"/>
    <property type="match status" value="1"/>
</dbReference>
<dbReference type="NCBIfam" id="TIGR02937">
    <property type="entry name" value="sigma70-ECF"/>
    <property type="match status" value="1"/>
</dbReference>
<keyword evidence="2" id="KW-0805">Transcription regulation</keyword>
<dbReference type="PANTHER" id="PTHR43133:SF51">
    <property type="entry name" value="RNA POLYMERASE SIGMA FACTOR"/>
    <property type="match status" value="1"/>
</dbReference>
<comment type="similarity">
    <text evidence="1">Belongs to the sigma-70 factor family. ECF subfamily.</text>
</comment>
<dbReference type="EMBL" id="CP095074">
    <property type="protein sequence ID" value="UOQ91691.1"/>
    <property type="molecule type" value="Genomic_DNA"/>
</dbReference>
<dbReference type="InterPro" id="IPR013325">
    <property type="entry name" value="RNA_pol_sigma_r2"/>
</dbReference>
<evidence type="ECO:0000313" key="7">
    <source>
        <dbReference type="EMBL" id="UOQ91691.1"/>
    </source>
</evidence>
<keyword evidence="3" id="KW-0731">Sigma factor</keyword>
<dbReference type="CDD" id="cd06171">
    <property type="entry name" value="Sigma70_r4"/>
    <property type="match status" value="1"/>
</dbReference>
<evidence type="ECO:0000256" key="4">
    <source>
        <dbReference type="ARBA" id="ARBA00023163"/>
    </source>
</evidence>
<dbReference type="PANTHER" id="PTHR43133">
    <property type="entry name" value="RNA POLYMERASE ECF-TYPE SIGMA FACTO"/>
    <property type="match status" value="1"/>
</dbReference>
<proteinExistence type="inferred from homology"/>
<evidence type="ECO:0000313" key="8">
    <source>
        <dbReference type="Proteomes" id="UP000831880"/>
    </source>
</evidence>
<feature type="domain" description="RNA polymerase sigma factor 70 region 4 type 2" evidence="6">
    <location>
        <begin position="112"/>
        <end position="164"/>
    </location>
</feature>
<dbReference type="Pfam" id="PF08281">
    <property type="entry name" value="Sigma70_r4_2"/>
    <property type="match status" value="1"/>
</dbReference>
<reference evidence="7 8" key="1">
    <citation type="submission" date="2022-04" db="EMBL/GenBank/DDBJ databases">
        <title>Halobacillus sp. isolated from saltern.</title>
        <authorList>
            <person name="Won M."/>
            <person name="Lee C.-M."/>
            <person name="Woen H.-Y."/>
            <person name="Kwon S.-W."/>
        </authorList>
    </citation>
    <scope>NUCLEOTIDE SEQUENCE [LARGE SCALE GENOMIC DNA]</scope>
    <source>
        <strain evidence="7 8">SSTM10-2</strain>
    </source>
</reference>
<dbReference type="InterPro" id="IPR036388">
    <property type="entry name" value="WH-like_DNA-bd_sf"/>
</dbReference>
<keyword evidence="8" id="KW-1185">Reference proteome</keyword>
<dbReference type="InterPro" id="IPR014284">
    <property type="entry name" value="RNA_pol_sigma-70_dom"/>
</dbReference>
<name>A0ABY4GU62_9BACI</name>
<dbReference type="RefSeq" id="WP_244751302.1">
    <property type="nucleotide sequence ID" value="NZ_CP095074.1"/>
</dbReference>
<dbReference type="Pfam" id="PF04542">
    <property type="entry name" value="Sigma70_r2"/>
    <property type="match status" value="1"/>
</dbReference>
<keyword evidence="4" id="KW-0804">Transcription</keyword>
<dbReference type="InterPro" id="IPR007627">
    <property type="entry name" value="RNA_pol_sigma70_r2"/>
</dbReference>
<dbReference type="Gene3D" id="1.10.1740.10">
    <property type="match status" value="1"/>
</dbReference>
<accession>A0ABY4GU62</accession>
<dbReference type="InterPro" id="IPR013249">
    <property type="entry name" value="RNA_pol_sigma70_r4_t2"/>
</dbReference>
<gene>
    <name evidence="7" type="ORF">MUO14_14170</name>
</gene>
<dbReference type="SUPFAM" id="SSF88946">
    <property type="entry name" value="Sigma2 domain of RNA polymerase sigma factors"/>
    <property type="match status" value="1"/>
</dbReference>
<evidence type="ECO:0000259" key="5">
    <source>
        <dbReference type="Pfam" id="PF04542"/>
    </source>
</evidence>
<sequence>MRNTNKELALEELVKHEYPSLVRTAQSYVKDAMTAEDMVQEALLKAYEKFDSFQTGNSLRAWLFRIMINKCKDHLRSYTQRKVTPWEDQWIHAAQVDPHNPLDIMIQQEDYDDIHQAIDLLKPDYHEALHLYYFNDLSVKQMSMVLHMNENTLKTRMKRARDHLGEELVQHKENVHFSSIAT</sequence>
<dbReference type="SUPFAM" id="SSF88659">
    <property type="entry name" value="Sigma3 and sigma4 domains of RNA polymerase sigma factors"/>
    <property type="match status" value="1"/>
</dbReference>
<evidence type="ECO:0000256" key="1">
    <source>
        <dbReference type="ARBA" id="ARBA00010641"/>
    </source>
</evidence>
<evidence type="ECO:0000256" key="3">
    <source>
        <dbReference type="ARBA" id="ARBA00023082"/>
    </source>
</evidence>